<evidence type="ECO:0000313" key="2">
    <source>
        <dbReference type="Proteomes" id="UP000315628"/>
    </source>
</evidence>
<keyword evidence="2" id="KW-1185">Reference proteome</keyword>
<protein>
    <recommendedName>
        <fullName evidence="3">VanZ like protein</fullName>
    </recommendedName>
</protein>
<sequence>MVLLLMQLVALYAPSAGSGGVPVSDKVVHAVIFAAPVVSAAVARWRWGALAVLLAVHAPLSELVQGALLPARSGDPWDVVADLVGVAGGCAAALLVTAARRRAGIVGGSSSRQAR</sequence>
<gene>
    <name evidence="1" type="ORF">FB557_2446</name>
</gene>
<evidence type="ECO:0000313" key="1">
    <source>
        <dbReference type="EMBL" id="TWD13807.1"/>
    </source>
</evidence>
<dbReference type="PANTHER" id="PTHR28008:SF1">
    <property type="entry name" value="DOMAIN PROTEIN, PUTATIVE (AFU_ORTHOLOGUE AFUA_3G10980)-RELATED"/>
    <property type="match status" value="1"/>
</dbReference>
<organism evidence="1 2">
    <name type="scientific">Marihabitans asiaticum</name>
    <dbReference type="NCBI Taxonomy" id="415218"/>
    <lineage>
        <taxon>Bacteria</taxon>
        <taxon>Bacillati</taxon>
        <taxon>Actinomycetota</taxon>
        <taxon>Actinomycetes</taxon>
        <taxon>Micrococcales</taxon>
        <taxon>Intrasporangiaceae</taxon>
        <taxon>Marihabitans</taxon>
    </lineage>
</organism>
<dbReference type="EMBL" id="VIUW01000004">
    <property type="protein sequence ID" value="TWD13807.1"/>
    <property type="molecule type" value="Genomic_DNA"/>
</dbReference>
<evidence type="ECO:0008006" key="3">
    <source>
        <dbReference type="Google" id="ProtNLM"/>
    </source>
</evidence>
<dbReference type="AlphaFoldDB" id="A0A560W844"/>
<reference evidence="1 2" key="1">
    <citation type="submission" date="2019-06" db="EMBL/GenBank/DDBJ databases">
        <title>Sequencing the genomes of 1000 actinobacteria strains.</title>
        <authorList>
            <person name="Klenk H.-P."/>
        </authorList>
    </citation>
    <scope>NUCLEOTIDE SEQUENCE [LARGE SCALE GENOMIC DNA]</scope>
    <source>
        <strain evidence="1 2">DSM 18935</strain>
    </source>
</reference>
<proteinExistence type="predicted"/>
<name>A0A560W844_9MICO</name>
<comment type="caution">
    <text evidence="1">The sequence shown here is derived from an EMBL/GenBank/DDBJ whole genome shotgun (WGS) entry which is preliminary data.</text>
</comment>
<dbReference type="OrthoDB" id="3831062at2"/>
<dbReference type="Proteomes" id="UP000315628">
    <property type="component" value="Unassembled WGS sequence"/>
</dbReference>
<dbReference type="PANTHER" id="PTHR28008">
    <property type="entry name" value="DOMAIN PROTEIN, PUTATIVE (AFU_ORTHOLOGUE AFUA_3G10980)-RELATED"/>
    <property type="match status" value="1"/>
</dbReference>
<accession>A0A560W844</accession>